<dbReference type="SUPFAM" id="SSF52172">
    <property type="entry name" value="CheY-like"/>
    <property type="match status" value="1"/>
</dbReference>
<dbReference type="InterPro" id="IPR013767">
    <property type="entry name" value="PAS_fold"/>
</dbReference>
<gene>
    <name evidence="14" type="ORF">IM725_17180</name>
</gene>
<evidence type="ECO:0000256" key="8">
    <source>
        <dbReference type="PROSITE-ProRule" id="PRU00169"/>
    </source>
</evidence>
<dbReference type="CDD" id="cd16922">
    <property type="entry name" value="HATPase_EvgS-ArcB-TorS-like"/>
    <property type="match status" value="1"/>
</dbReference>
<evidence type="ECO:0000313" key="14">
    <source>
        <dbReference type="EMBL" id="MBE7942305.1"/>
    </source>
</evidence>
<dbReference type="InterPro" id="IPR005467">
    <property type="entry name" value="His_kinase_dom"/>
</dbReference>
<evidence type="ECO:0000259" key="11">
    <source>
        <dbReference type="PROSITE" id="PS50110"/>
    </source>
</evidence>
<feature type="domain" description="HAMP" evidence="13">
    <location>
        <begin position="304"/>
        <end position="356"/>
    </location>
</feature>
<comment type="catalytic activity">
    <reaction evidence="1">
        <text>ATP + protein L-histidine = ADP + protein N-phospho-L-histidine.</text>
        <dbReference type="EC" id="2.7.13.3"/>
    </reaction>
</comment>
<dbReference type="SMART" id="SM00448">
    <property type="entry name" value="REC"/>
    <property type="match status" value="1"/>
</dbReference>
<evidence type="ECO:0000259" key="10">
    <source>
        <dbReference type="PROSITE" id="PS50109"/>
    </source>
</evidence>
<dbReference type="InterPro" id="IPR001789">
    <property type="entry name" value="Sig_transdc_resp-reg_receiver"/>
</dbReference>
<dbReference type="Pfam" id="PF00672">
    <property type="entry name" value="HAMP"/>
    <property type="match status" value="1"/>
</dbReference>
<dbReference type="SMART" id="SM00387">
    <property type="entry name" value="HATPase_c"/>
    <property type="match status" value="1"/>
</dbReference>
<evidence type="ECO:0000256" key="4">
    <source>
        <dbReference type="ARBA" id="ARBA00022553"/>
    </source>
</evidence>
<name>A0ABR9SJ71_9BURK</name>
<dbReference type="Gene3D" id="3.30.565.10">
    <property type="entry name" value="Histidine kinase-like ATPase, C-terminal domain"/>
    <property type="match status" value="1"/>
</dbReference>
<sequence length="1055" mass="112113">MRPLLGPQPRHWVTLSLRMLMPALAAMLPLVLLAALAGWQVAQAMQGQAEALVRARAMRAADDAQGVFAAAAETARLLALQQASGQAGGACSHALDPFHQSDATWGNAGVSGLDGQTLCSLRPLAAPPSRPDWLRQALAAPGITVSPPEPGNEAHHPVVYIAKAVRDGRDTPTGVAWVAVDLVALSQRIGGSEMPVGSSVGVADAQGVLLARFPDALRWIGVRQPELAGMLARPSPMRSAAVPGIDGERRLYVATSADAMGWRAFAGVPADQLEGPLHNLLRGAGLGLAAAVLLGVGIAMLLARRTLRPLEALARTAQAVAQGDGAARAPVDASGEVRVVAEQFNRMLDRQREVERGLREANSLYEALARSNRAVVRGGSFEAVAKAVCEACVDSGNAVLVAMVQGDSRSARMIAWAGPADRVIGTEPWVPARPAYAHLPLPRALQTGQPEYCDDYSAIEVPPDLRDQADRHHIRAVAALPVRLDGEIWGALLIDTDQAGWFVPERRRLLEAVADDLQLALHNAHRDQERRDALRMLQDRDRQMAGIIESAMDAVITIDDNQRIRVFNAAAGRMFRIEPGQALGTSLHDLVPASSRESHERGVREFARGTADTLRVGRRRQLLGLRATGEEFPIEASITRHVAGDEVLMTVMLRDLSGERDLEEARRAQLEAEAANQAKSVFLASVSHEIRTPLHAIMGYAQLALRAAADQQQAGWLEKLQASAQALLGSVDQVLDISKLEAGQLELAPRLFGIAEVLEPVRAELAPRALAKGLGFTLEADEGIPASLGGDPQRLAQVLLALGGNAVKFTSGGAVGMRLWSEPAGPGSVTLHAVVRDTGIGMDTAQLDRLFQPFTQGDASDERRFGGAGLGLAISRQLALLMGGDIAVASRPGDGSEVHLKVLLRSDGSLEAGVPASAATLAREARHAALRGRRVLLVEDNPYNQEVGVALLGDVAGMQVTTAASGPEALDHLARERFDVVLMDVQMPGMDGCEATRRLRALPGHAGLPVIALTAHAHASVRQNCLDAGMSDFVGKPFDMHELFEAIARALDARA</sequence>
<feature type="transmembrane region" description="Helical" evidence="9">
    <location>
        <begin position="280"/>
        <end position="303"/>
    </location>
</feature>
<comment type="caution">
    <text evidence="14">The sequence shown here is derived from an EMBL/GenBank/DDBJ whole genome shotgun (WGS) entry which is preliminary data.</text>
</comment>
<keyword evidence="9" id="KW-0812">Transmembrane</keyword>
<evidence type="ECO:0000256" key="1">
    <source>
        <dbReference type="ARBA" id="ARBA00000085"/>
    </source>
</evidence>
<dbReference type="CDD" id="cd00082">
    <property type="entry name" value="HisKA"/>
    <property type="match status" value="1"/>
</dbReference>
<dbReference type="SMART" id="SM00304">
    <property type="entry name" value="HAMP"/>
    <property type="match status" value="1"/>
</dbReference>
<dbReference type="InterPro" id="IPR011006">
    <property type="entry name" value="CheY-like_superfamily"/>
</dbReference>
<keyword evidence="9" id="KW-1133">Transmembrane helix</keyword>
<dbReference type="InterPro" id="IPR003660">
    <property type="entry name" value="HAMP_dom"/>
</dbReference>
<evidence type="ECO:0000256" key="5">
    <source>
        <dbReference type="ARBA" id="ARBA00022679"/>
    </source>
</evidence>
<dbReference type="InterPro" id="IPR003661">
    <property type="entry name" value="HisK_dim/P_dom"/>
</dbReference>
<dbReference type="SMART" id="SM00091">
    <property type="entry name" value="PAS"/>
    <property type="match status" value="1"/>
</dbReference>
<dbReference type="InterPro" id="IPR003018">
    <property type="entry name" value="GAF"/>
</dbReference>
<dbReference type="Gene3D" id="3.30.450.20">
    <property type="entry name" value="PAS domain"/>
    <property type="match status" value="1"/>
</dbReference>
<keyword evidence="4 8" id="KW-0597">Phosphoprotein</keyword>
<evidence type="ECO:0000256" key="6">
    <source>
        <dbReference type="ARBA" id="ARBA00022777"/>
    </source>
</evidence>
<organism evidence="14 15">
    <name type="scientific">Ramlibacter aquaticus</name>
    <dbReference type="NCBI Taxonomy" id="2780094"/>
    <lineage>
        <taxon>Bacteria</taxon>
        <taxon>Pseudomonadati</taxon>
        <taxon>Pseudomonadota</taxon>
        <taxon>Betaproteobacteria</taxon>
        <taxon>Burkholderiales</taxon>
        <taxon>Comamonadaceae</taxon>
        <taxon>Ramlibacter</taxon>
    </lineage>
</organism>
<dbReference type="PROSITE" id="PS50109">
    <property type="entry name" value="HIS_KIN"/>
    <property type="match status" value="1"/>
</dbReference>
<dbReference type="InterPro" id="IPR000014">
    <property type="entry name" value="PAS"/>
</dbReference>
<dbReference type="SUPFAM" id="SSF158472">
    <property type="entry name" value="HAMP domain-like"/>
    <property type="match status" value="1"/>
</dbReference>
<dbReference type="Gene3D" id="1.10.287.130">
    <property type="match status" value="1"/>
</dbReference>
<dbReference type="Pfam" id="PF00072">
    <property type="entry name" value="Response_reg"/>
    <property type="match status" value="1"/>
</dbReference>
<dbReference type="Proteomes" id="UP000715965">
    <property type="component" value="Unassembled WGS sequence"/>
</dbReference>
<dbReference type="InterPro" id="IPR029016">
    <property type="entry name" value="GAF-like_dom_sf"/>
</dbReference>
<dbReference type="InterPro" id="IPR035965">
    <property type="entry name" value="PAS-like_dom_sf"/>
</dbReference>
<evidence type="ECO:0000256" key="7">
    <source>
        <dbReference type="ARBA" id="ARBA00023012"/>
    </source>
</evidence>
<dbReference type="Gene3D" id="6.10.340.10">
    <property type="match status" value="1"/>
</dbReference>
<keyword evidence="5" id="KW-0808">Transferase</keyword>
<dbReference type="PROSITE" id="PS50885">
    <property type="entry name" value="HAMP"/>
    <property type="match status" value="1"/>
</dbReference>
<evidence type="ECO:0000256" key="2">
    <source>
        <dbReference type="ARBA" id="ARBA00004370"/>
    </source>
</evidence>
<dbReference type="PANTHER" id="PTHR45339">
    <property type="entry name" value="HYBRID SIGNAL TRANSDUCTION HISTIDINE KINASE J"/>
    <property type="match status" value="1"/>
</dbReference>
<keyword evidence="9" id="KW-0472">Membrane</keyword>
<dbReference type="CDD" id="cd17546">
    <property type="entry name" value="REC_hyHK_CKI1_RcsC-like"/>
    <property type="match status" value="1"/>
</dbReference>
<dbReference type="EC" id="2.7.13.3" evidence="3"/>
<dbReference type="Pfam" id="PF00512">
    <property type="entry name" value="HisKA"/>
    <property type="match status" value="1"/>
</dbReference>
<keyword evidence="7" id="KW-0902">Two-component regulatory system</keyword>
<dbReference type="Pfam" id="PF02518">
    <property type="entry name" value="HATPase_c"/>
    <property type="match status" value="1"/>
</dbReference>
<evidence type="ECO:0000313" key="15">
    <source>
        <dbReference type="Proteomes" id="UP000715965"/>
    </source>
</evidence>
<dbReference type="InterPro" id="IPR036890">
    <property type="entry name" value="HATPase_C_sf"/>
</dbReference>
<evidence type="ECO:0000256" key="9">
    <source>
        <dbReference type="SAM" id="Phobius"/>
    </source>
</evidence>
<keyword evidence="15" id="KW-1185">Reference proteome</keyword>
<dbReference type="InterPro" id="IPR003594">
    <property type="entry name" value="HATPase_dom"/>
</dbReference>
<dbReference type="CDD" id="cd00130">
    <property type="entry name" value="PAS"/>
    <property type="match status" value="1"/>
</dbReference>
<dbReference type="NCBIfam" id="TIGR00229">
    <property type="entry name" value="sensory_box"/>
    <property type="match status" value="1"/>
</dbReference>
<dbReference type="SMART" id="SM00388">
    <property type="entry name" value="HisKA"/>
    <property type="match status" value="1"/>
</dbReference>
<dbReference type="PROSITE" id="PS50112">
    <property type="entry name" value="PAS"/>
    <property type="match status" value="1"/>
</dbReference>
<accession>A0ABR9SJ71</accession>
<evidence type="ECO:0000256" key="3">
    <source>
        <dbReference type="ARBA" id="ARBA00012438"/>
    </source>
</evidence>
<protein>
    <recommendedName>
        <fullName evidence="3">histidine kinase</fullName>
        <ecNumber evidence="3">2.7.13.3</ecNumber>
    </recommendedName>
</protein>
<dbReference type="Gene3D" id="3.40.50.2300">
    <property type="match status" value="1"/>
</dbReference>
<dbReference type="InterPro" id="IPR004358">
    <property type="entry name" value="Sig_transdc_His_kin-like_C"/>
</dbReference>
<dbReference type="PANTHER" id="PTHR45339:SF1">
    <property type="entry name" value="HYBRID SIGNAL TRANSDUCTION HISTIDINE KINASE J"/>
    <property type="match status" value="1"/>
</dbReference>
<comment type="subcellular location">
    <subcellularLocation>
        <location evidence="2">Membrane</location>
    </subcellularLocation>
</comment>
<dbReference type="CDD" id="cd18773">
    <property type="entry name" value="PDC1_HK_sensor"/>
    <property type="match status" value="1"/>
</dbReference>
<dbReference type="SUPFAM" id="SSF55874">
    <property type="entry name" value="ATPase domain of HSP90 chaperone/DNA topoisomerase II/histidine kinase"/>
    <property type="match status" value="1"/>
</dbReference>
<dbReference type="Pfam" id="PF13185">
    <property type="entry name" value="GAF_2"/>
    <property type="match status" value="1"/>
</dbReference>
<dbReference type="SUPFAM" id="SSF55785">
    <property type="entry name" value="PYP-like sensor domain (PAS domain)"/>
    <property type="match status" value="1"/>
</dbReference>
<feature type="domain" description="Histidine kinase" evidence="10">
    <location>
        <begin position="685"/>
        <end position="906"/>
    </location>
</feature>
<dbReference type="SUPFAM" id="SSF47384">
    <property type="entry name" value="Homodimeric domain of signal transducing histidine kinase"/>
    <property type="match status" value="1"/>
</dbReference>
<dbReference type="SUPFAM" id="SSF55781">
    <property type="entry name" value="GAF domain-like"/>
    <property type="match status" value="1"/>
</dbReference>
<feature type="domain" description="PAS" evidence="12">
    <location>
        <begin position="540"/>
        <end position="610"/>
    </location>
</feature>
<keyword evidence="6" id="KW-0418">Kinase</keyword>
<dbReference type="RefSeq" id="WP_193781859.1">
    <property type="nucleotide sequence ID" value="NZ_JADDOJ010000090.1"/>
</dbReference>
<dbReference type="PRINTS" id="PR00344">
    <property type="entry name" value="BCTRLSENSOR"/>
</dbReference>
<evidence type="ECO:0000259" key="12">
    <source>
        <dbReference type="PROSITE" id="PS50112"/>
    </source>
</evidence>
<dbReference type="Pfam" id="PF00989">
    <property type="entry name" value="PAS"/>
    <property type="match status" value="1"/>
</dbReference>
<feature type="modified residue" description="4-aspartylphosphate" evidence="8">
    <location>
        <position position="984"/>
    </location>
</feature>
<dbReference type="SMART" id="SM00065">
    <property type="entry name" value="GAF"/>
    <property type="match status" value="1"/>
</dbReference>
<dbReference type="PROSITE" id="PS50110">
    <property type="entry name" value="RESPONSE_REGULATORY"/>
    <property type="match status" value="1"/>
</dbReference>
<reference evidence="14 15" key="1">
    <citation type="submission" date="2020-10" db="EMBL/GenBank/DDBJ databases">
        <title>Draft genome of Ramlibacter aquaticus LMG 30558.</title>
        <authorList>
            <person name="Props R."/>
        </authorList>
    </citation>
    <scope>NUCLEOTIDE SEQUENCE [LARGE SCALE GENOMIC DNA]</scope>
    <source>
        <strain evidence="14 15">LMG 30558</strain>
    </source>
</reference>
<feature type="domain" description="Response regulatory" evidence="11">
    <location>
        <begin position="934"/>
        <end position="1051"/>
    </location>
</feature>
<proteinExistence type="predicted"/>
<dbReference type="EMBL" id="JADDOJ010000090">
    <property type="protein sequence ID" value="MBE7942305.1"/>
    <property type="molecule type" value="Genomic_DNA"/>
</dbReference>
<dbReference type="InterPro" id="IPR036097">
    <property type="entry name" value="HisK_dim/P_sf"/>
</dbReference>
<dbReference type="Gene3D" id="3.30.450.40">
    <property type="match status" value="1"/>
</dbReference>
<evidence type="ECO:0000259" key="13">
    <source>
        <dbReference type="PROSITE" id="PS50885"/>
    </source>
</evidence>
<dbReference type="CDD" id="cd06225">
    <property type="entry name" value="HAMP"/>
    <property type="match status" value="1"/>
</dbReference>